<gene>
    <name evidence="1" type="ORF">JKP88DRAFT_202707</name>
</gene>
<comment type="caution">
    <text evidence="1">The sequence shown here is derived from an EMBL/GenBank/DDBJ whole genome shotgun (WGS) entry which is preliminary data.</text>
</comment>
<dbReference type="OrthoDB" id="48988at2759"/>
<reference evidence="1" key="1">
    <citation type="submission" date="2021-02" db="EMBL/GenBank/DDBJ databases">
        <title>First Annotated Genome of the Yellow-green Alga Tribonema minus.</title>
        <authorList>
            <person name="Mahan K.M."/>
        </authorList>
    </citation>
    <scope>NUCLEOTIDE SEQUENCE</scope>
    <source>
        <strain evidence="1">UTEX B ZZ1240</strain>
    </source>
</reference>
<dbReference type="Proteomes" id="UP000664859">
    <property type="component" value="Unassembled WGS sequence"/>
</dbReference>
<keyword evidence="2" id="KW-1185">Reference proteome</keyword>
<organism evidence="1 2">
    <name type="scientific">Tribonema minus</name>
    <dbReference type="NCBI Taxonomy" id="303371"/>
    <lineage>
        <taxon>Eukaryota</taxon>
        <taxon>Sar</taxon>
        <taxon>Stramenopiles</taxon>
        <taxon>Ochrophyta</taxon>
        <taxon>PX clade</taxon>
        <taxon>Xanthophyceae</taxon>
        <taxon>Tribonematales</taxon>
        <taxon>Tribonemataceae</taxon>
        <taxon>Tribonema</taxon>
    </lineage>
</organism>
<evidence type="ECO:0000313" key="1">
    <source>
        <dbReference type="EMBL" id="KAG5176934.1"/>
    </source>
</evidence>
<name>A0A836C8W9_9STRA</name>
<dbReference type="AlphaFoldDB" id="A0A836C8W9"/>
<protein>
    <submittedName>
        <fullName evidence="1">Uncharacterized protein</fullName>
    </submittedName>
</protein>
<dbReference type="InterPro" id="IPR014710">
    <property type="entry name" value="RmlC-like_jellyroll"/>
</dbReference>
<evidence type="ECO:0000313" key="2">
    <source>
        <dbReference type="Proteomes" id="UP000664859"/>
    </source>
</evidence>
<accession>A0A836C8W9</accession>
<proteinExistence type="predicted"/>
<dbReference type="Gene3D" id="2.60.120.10">
    <property type="entry name" value="Jelly Rolls"/>
    <property type="match status" value="2"/>
</dbReference>
<dbReference type="EMBL" id="JAFCMP010000531">
    <property type="protein sequence ID" value="KAG5176934.1"/>
    <property type="molecule type" value="Genomic_DNA"/>
</dbReference>
<sequence length="223" mass="24968">MPTISILNGEEVEYVEVYDEPIHKCQFSNEYAYCYIATINPGESCMWHRHSQDSFYVALASCEAINRPTDKPEGELNLKAGDKWWSLYKAKDMVHQVCLPGTCAAPAKFFGVEVLKSPPVYSESPLGGNAYTLLDQFTIDRARIYDMTLQPGQSTGMHTWNFFATVLCLSDGELSTEGADSPFAFLGLRTYGQYKWVEGPVTFSVKNEGSAAYTAVVVEWVRH</sequence>